<dbReference type="EMBL" id="SWCO01000005">
    <property type="protein sequence ID" value="TKB03364.1"/>
    <property type="molecule type" value="Genomic_DNA"/>
</dbReference>
<keyword evidence="5" id="KW-0408">Iron</keyword>
<name>A0A4U0ZFK0_9ALTE</name>
<dbReference type="NCBIfam" id="NF038283">
    <property type="entry name" value="viperin_w_prok"/>
    <property type="match status" value="1"/>
</dbReference>
<evidence type="ECO:0000256" key="3">
    <source>
        <dbReference type="ARBA" id="ARBA00022691"/>
    </source>
</evidence>
<dbReference type="SFLD" id="SFLDG01088">
    <property type="entry name" value="antiviral_proteins"/>
    <property type="match status" value="1"/>
</dbReference>
<proteinExistence type="predicted"/>
<dbReference type="InterPro" id="IPR013785">
    <property type="entry name" value="Aldolase_TIM"/>
</dbReference>
<dbReference type="Proteomes" id="UP000305471">
    <property type="component" value="Unassembled WGS sequence"/>
</dbReference>
<comment type="cofactor">
    <cofactor evidence="1">
        <name>[4Fe-4S] cluster</name>
        <dbReference type="ChEBI" id="CHEBI:49883"/>
    </cofactor>
</comment>
<organism evidence="10 11">
    <name type="scientific">Alteromonas portus</name>
    <dbReference type="NCBI Taxonomy" id="2565549"/>
    <lineage>
        <taxon>Bacteria</taxon>
        <taxon>Pseudomonadati</taxon>
        <taxon>Pseudomonadota</taxon>
        <taxon>Gammaproteobacteria</taxon>
        <taxon>Alteromonadales</taxon>
        <taxon>Alteromonadaceae</taxon>
        <taxon>Alteromonas/Salinimonas group</taxon>
        <taxon>Alteromonas</taxon>
    </lineage>
</organism>
<evidence type="ECO:0000256" key="8">
    <source>
        <dbReference type="ARBA" id="ARBA00039667"/>
    </source>
</evidence>
<dbReference type="GO" id="GO:0003824">
    <property type="term" value="F:catalytic activity"/>
    <property type="evidence" value="ECO:0007669"/>
    <property type="project" value="InterPro"/>
</dbReference>
<evidence type="ECO:0000256" key="5">
    <source>
        <dbReference type="ARBA" id="ARBA00023004"/>
    </source>
</evidence>
<dbReference type="SUPFAM" id="SSF102114">
    <property type="entry name" value="Radical SAM enzymes"/>
    <property type="match status" value="1"/>
</dbReference>
<dbReference type="PANTHER" id="PTHR21339">
    <property type="entry name" value="RADICAL S-ADENOSYL METHIONINE DOMAIN-CONTAINING PROTEIN 2"/>
    <property type="match status" value="1"/>
</dbReference>
<dbReference type="GO" id="GO:0051607">
    <property type="term" value="P:defense response to virus"/>
    <property type="evidence" value="ECO:0007669"/>
    <property type="project" value="UniProtKB-KW"/>
</dbReference>
<keyword evidence="11" id="KW-1185">Reference proteome</keyword>
<dbReference type="AlphaFoldDB" id="A0A4U0ZFK0"/>
<evidence type="ECO:0000256" key="4">
    <source>
        <dbReference type="ARBA" id="ARBA00022723"/>
    </source>
</evidence>
<evidence type="ECO:0000256" key="1">
    <source>
        <dbReference type="ARBA" id="ARBA00001966"/>
    </source>
</evidence>
<keyword evidence="3" id="KW-0949">S-adenosyl-L-methionine</keyword>
<dbReference type="SFLD" id="SFLDS00029">
    <property type="entry name" value="Radical_SAM"/>
    <property type="match status" value="1"/>
</dbReference>
<gene>
    <name evidence="10" type="ORF">E5672_10005</name>
</gene>
<evidence type="ECO:0000256" key="6">
    <source>
        <dbReference type="ARBA" id="ARBA00023014"/>
    </source>
</evidence>
<dbReference type="GO" id="GO:0046872">
    <property type="term" value="F:metal ion binding"/>
    <property type="evidence" value="ECO:0007669"/>
    <property type="project" value="UniProtKB-KW"/>
</dbReference>
<keyword evidence="4" id="KW-0479">Metal-binding</keyword>
<dbReference type="OrthoDB" id="9792276at2"/>
<dbReference type="PANTHER" id="PTHR21339:SF0">
    <property type="entry name" value="S-ADENOSYLMETHIONINE-DEPENDENT NUCLEOTIDE DEHYDRATASE RSAD2"/>
    <property type="match status" value="1"/>
</dbReference>
<sequence length="306" mass="34704">MKSINEDNKKINELVINWHITEVCNYDCKYCFAKWGRPKELHRSLEEIEKLLNNLASYFINGDSALKNEIGYDTVRLNLAGGEPMMLGSTFFIVLMLAKQKGFKTSVITNGHYLVNSRLDFPKNVLDMVGISFDSQDLLTRKKIGRVDRKGNSLSAEDLKMALKALVKTQTGIRTKINTVVNSLNYKEDFSSLIGELTPYKWKVLQVMPYGDDDLMISDEKFSQFVERHSGLGLPIFAESNSTMTESYLMVDPLGRFYQNSASASGYKYSDRINQCGVESTLAQIAFNPKTFLSRYRPIDITVTES</sequence>
<evidence type="ECO:0000313" key="10">
    <source>
        <dbReference type="EMBL" id="TKB03364.1"/>
    </source>
</evidence>
<keyword evidence="2" id="KW-0004">4Fe-4S</keyword>
<dbReference type="GO" id="GO:0051539">
    <property type="term" value="F:4 iron, 4 sulfur cluster binding"/>
    <property type="evidence" value="ECO:0007669"/>
    <property type="project" value="UniProtKB-KW"/>
</dbReference>
<dbReference type="CDD" id="cd01335">
    <property type="entry name" value="Radical_SAM"/>
    <property type="match status" value="1"/>
</dbReference>
<dbReference type="Gene3D" id="3.20.20.70">
    <property type="entry name" value="Aldolase class I"/>
    <property type="match status" value="1"/>
</dbReference>
<evidence type="ECO:0000256" key="7">
    <source>
        <dbReference type="ARBA" id="ARBA00023118"/>
    </source>
</evidence>
<dbReference type="RefSeq" id="WP_136782058.1">
    <property type="nucleotide sequence ID" value="NZ_SWCO01000005.1"/>
</dbReference>
<evidence type="ECO:0000256" key="2">
    <source>
        <dbReference type="ARBA" id="ARBA00022485"/>
    </source>
</evidence>
<dbReference type="PROSITE" id="PS51918">
    <property type="entry name" value="RADICAL_SAM"/>
    <property type="match status" value="1"/>
</dbReference>
<keyword evidence="7" id="KW-0051">Antiviral defense</keyword>
<keyword evidence="6" id="KW-0411">Iron-sulfur</keyword>
<protein>
    <recommendedName>
        <fullName evidence="8">S-adenosylmethionine-dependent nucleotide dehydratase</fullName>
    </recommendedName>
</protein>
<dbReference type="InterPro" id="IPR058240">
    <property type="entry name" value="rSAM_sf"/>
</dbReference>
<reference evidence="10 11" key="1">
    <citation type="submission" date="2019-04" db="EMBL/GenBank/DDBJ databases">
        <title>Alteromonas portus sp. nov., an alginate lyase-excreting marine bacterium.</title>
        <authorList>
            <person name="Huang H."/>
            <person name="Mo K."/>
            <person name="Bao S."/>
        </authorList>
    </citation>
    <scope>NUCLEOTIDE SEQUENCE [LARGE SCALE GENOMIC DNA]</scope>
    <source>
        <strain evidence="10 11">HB161718</strain>
    </source>
</reference>
<accession>A0A4U0ZFK0</accession>
<evidence type="ECO:0000259" key="9">
    <source>
        <dbReference type="PROSITE" id="PS51918"/>
    </source>
</evidence>
<feature type="domain" description="Radical SAM core" evidence="9">
    <location>
        <begin position="10"/>
        <end position="235"/>
    </location>
</feature>
<dbReference type="Pfam" id="PF04055">
    <property type="entry name" value="Radical_SAM"/>
    <property type="match status" value="1"/>
</dbReference>
<dbReference type="InterPro" id="IPR051196">
    <property type="entry name" value="RSAD2/Viperin_antiviral"/>
</dbReference>
<dbReference type="InterPro" id="IPR007197">
    <property type="entry name" value="rSAM"/>
</dbReference>
<dbReference type="SFLD" id="SFLDG01067">
    <property type="entry name" value="SPASM/twitch_domain_containing"/>
    <property type="match status" value="1"/>
</dbReference>
<evidence type="ECO:0000313" key="11">
    <source>
        <dbReference type="Proteomes" id="UP000305471"/>
    </source>
</evidence>
<comment type="caution">
    <text evidence="10">The sequence shown here is derived from an EMBL/GenBank/DDBJ whole genome shotgun (WGS) entry which is preliminary data.</text>
</comment>